<accession>A0A7S0DUG0</accession>
<dbReference type="SMART" id="SM00451">
    <property type="entry name" value="ZnF_U1"/>
    <property type="match status" value="1"/>
</dbReference>
<dbReference type="InterPro" id="IPR040107">
    <property type="entry name" value="Snu23"/>
</dbReference>
<evidence type="ECO:0000256" key="5">
    <source>
        <dbReference type="ARBA" id="ARBA00023242"/>
    </source>
</evidence>
<dbReference type="InterPro" id="IPR000690">
    <property type="entry name" value="Matrin/U1-C_Znf_C2H2"/>
</dbReference>
<evidence type="ECO:0000256" key="1">
    <source>
        <dbReference type="ARBA" id="ARBA00004123"/>
    </source>
</evidence>
<dbReference type="EMBL" id="HBEM01034960">
    <property type="protein sequence ID" value="CAD8464952.1"/>
    <property type="molecule type" value="Transcribed_RNA"/>
</dbReference>
<keyword evidence="5" id="KW-0539">Nucleus</keyword>
<dbReference type="FunFam" id="3.30.160.60:FF:002461">
    <property type="entry name" value="Zinc finger matrin-type protein 2"/>
    <property type="match status" value="1"/>
</dbReference>
<sequence>MSGKTEAVDNVGRRTWDMVEYTKKRKEQIEQEEKEILGGAEAERALALPLERKPLQRRQEKVDLAATLNKRQMISTSAELADQGGYYCKVCECLLKDSSTYLSHINGRRHQRKLGMSMRAERSTLEEVRNRLEKHKRQREEQEDSVRDVAARLARYDAELRKKKKKKKKKEKEAKKQAEEAMSQEQKDMAAAGFSFSFGGSKKNN</sequence>
<evidence type="ECO:0000256" key="4">
    <source>
        <dbReference type="ARBA" id="ARBA00022833"/>
    </source>
</evidence>
<evidence type="ECO:0000256" key="6">
    <source>
        <dbReference type="SAM" id="MobiDB-lite"/>
    </source>
</evidence>
<dbReference type="GO" id="GO:0046540">
    <property type="term" value="C:U4/U6 x U5 tri-snRNP complex"/>
    <property type="evidence" value="ECO:0007669"/>
    <property type="project" value="TreeGrafter"/>
</dbReference>
<keyword evidence="3" id="KW-0863">Zinc-finger</keyword>
<feature type="region of interest" description="Disordered" evidence="6">
    <location>
        <begin position="160"/>
        <end position="205"/>
    </location>
</feature>
<dbReference type="Gene3D" id="3.30.160.60">
    <property type="entry name" value="Classic Zinc Finger"/>
    <property type="match status" value="1"/>
</dbReference>
<keyword evidence="2" id="KW-0479">Metal-binding</keyword>
<dbReference type="PANTHER" id="PTHR45986">
    <property type="entry name" value="ZINC FINGER MATRIN-TYPE PROTEIN 2"/>
    <property type="match status" value="1"/>
</dbReference>
<dbReference type="InterPro" id="IPR013087">
    <property type="entry name" value="Znf_C2H2_type"/>
</dbReference>
<organism evidence="8">
    <name type="scientific">Amorphochlora amoebiformis</name>
    <dbReference type="NCBI Taxonomy" id="1561963"/>
    <lineage>
        <taxon>Eukaryota</taxon>
        <taxon>Sar</taxon>
        <taxon>Rhizaria</taxon>
        <taxon>Cercozoa</taxon>
        <taxon>Chlorarachniophyceae</taxon>
        <taxon>Amorphochlora</taxon>
    </lineage>
</organism>
<evidence type="ECO:0000256" key="2">
    <source>
        <dbReference type="ARBA" id="ARBA00022723"/>
    </source>
</evidence>
<reference evidence="8" key="1">
    <citation type="submission" date="2021-01" db="EMBL/GenBank/DDBJ databases">
        <authorList>
            <person name="Corre E."/>
            <person name="Pelletier E."/>
            <person name="Niang G."/>
            <person name="Scheremetjew M."/>
            <person name="Finn R."/>
            <person name="Kale V."/>
            <person name="Holt S."/>
            <person name="Cochrane G."/>
            <person name="Meng A."/>
            <person name="Brown T."/>
            <person name="Cohen L."/>
        </authorList>
    </citation>
    <scope>NUCLEOTIDE SEQUENCE</scope>
    <source>
        <strain evidence="8">CCMP2058</strain>
    </source>
</reference>
<evidence type="ECO:0000313" key="8">
    <source>
        <dbReference type="EMBL" id="CAD8464952.1"/>
    </source>
</evidence>
<evidence type="ECO:0000259" key="7">
    <source>
        <dbReference type="PROSITE" id="PS50171"/>
    </source>
</evidence>
<dbReference type="GO" id="GO:0000398">
    <property type="term" value="P:mRNA splicing, via spliceosome"/>
    <property type="evidence" value="ECO:0007669"/>
    <property type="project" value="InterPro"/>
</dbReference>
<evidence type="ECO:0000256" key="3">
    <source>
        <dbReference type="ARBA" id="ARBA00022771"/>
    </source>
</evidence>
<dbReference type="InterPro" id="IPR003604">
    <property type="entry name" value="Matrin/U1-like-C_Znf_C2H2"/>
</dbReference>
<feature type="domain" description="Matrin-type" evidence="7">
    <location>
        <begin position="86"/>
        <end position="116"/>
    </location>
</feature>
<gene>
    <name evidence="8" type="ORF">LAMO00422_LOCUS23919</name>
</gene>
<dbReference type="GO" id="GO:0003676">
    <property type="term" value="F:nucleic acid binding"/>
    <property type="evidence" value="ECO:0007669"/>
    <property type="project" value="InterPro"/>
</dbReference>
<feature type="compositionally biased region" description="Basic residues" evidence="6">
    <location>
        <begin position="161"/>
        <end position="170"/>
    </location>
</feature>
<dbReference type="InterPro" id="IPR036236">
    <property type="entry name" value="Znf_C2H2_sf"/>
</dbReference>
<dbReference type="PANTHER" id="PTHR45986:SF1">
    <property type="entry name" value="ZINC FINGER MATRIN-TYPE PROTEIN 2"/>
    <property type="match status" value="1"/>
</dbReference>
<proteinExistence type="predicted"/>
<name>A0A7S0DUG0_9EUKA</name>
<protein>
    <recommendedName>
        <fullName evidence="7">Matrin-type domain-containing protein</fullName>
    </recommendedName>
</protein>
<comment type="subcellular location">
    <subcellularLocation>
        <location evidence="1">Nucleus</location>
    </subcellularLocation>
</comment>
<dbReference type="PROSITE" id="PS50171">
    <property type="entry name" value="ZF_MATRIN"/>
    <property type="match status" value="1"/>
</dbReference>
<dbReference type="AlphaFoldDB" id="A0A7S0DUG0"/>
<feature type="compositionally biased region" description="Low complexity" evidence="6">
    <location>
        <begin position="180"/>
        <end position="205"/>
    </location>
</feature>
<dbReference type="SUPFAM" id="SSF57667">
    <property type="entry name" value="beta-beta-alpha zinc fingers"/>
    <property type="match status" value="1"/>
</dbReference>
<dbReference type="Pfam" id="PF12874">
    <property type="entry name" value="zf-met"/>
    <property type="match status" value="1"/>
</dbReference>
<dbReference type="GO" id="GO:0005681">
    <property type="term" value="C:spliceosomal complex"/>
    <property type="evidence" value="ECO:0007669"/>
    <property type="project" value="InterPro"/>
</dbReference>
<dbReference type="GO" id="GO:0008270">
    <property type="term" value="F:zinc ion binding"/>
    <property type="evidence" value="ECO:0007669"/>
    <property type="project" value="UniProtKB-KW"/>
</dbReference>
<keyword evidence="4" id="KW-0862">Zinc</keyword>